<dbReference type="GO" id="GO:0016020">
    <property type="term" value="C:membrane"/>
    <property type="evidence" value="ECO:0007669"/>
    <property type="project" value="UniProtKB-SubCell"/>
</dbReference>
<accession>A0AAW0W4N1</accession>
<dbReference type="Pfam" id="PF00153">
    <property type="entry name" value="Mito_carr"/>
    <property type="match status" value="1"/>
</dbReference>
<keyword evidence="7 8" id="KW-0472">Membrane</keyword>
<evidence type="ECO:0000256" key="1">
    <source>
        <dbReference type="ARBA" id="ARBA00004141"/>
    </source>
</evidence>
<keyword evidence="11" id="KW-1185">Reference proteome</keyword>
<evidence type="ECO:0000256" key="9">
    <source>
        <dbReference type="RuleBase" id="RU000488"/>
    </source>
</evidence>
<evidence type="ECO:0000256" key="4">
    <source>
        <dbReference type="ARBA" id="ARBA00022692"/>
    </source>
</evidence>
<evidence type="ECO:0000256" key="2">
    <source>
        <dbReference type="ARBA" id="ARBA00006375"/>
    </source>
</evidence>
<dbReference type="InterPro" id="IPR050391">
    <property type="entry name" value="Mito_Metabolite_Transporter"/>
</dbReference>
<feature type="repeat" description="Solcar" evidence="8">
    <location>
        <begin position="8"/>
        <end position="102"/>
    </location>
</feature>
<evidence type="ECO:0000256" key="8">
    <source>
        <dbReference type="PROSITE-ProRule" id="PRU00282"/>
    </source>
</evidence>
<dbReference type="InterPro" id="IPR018108">
    <property type="entry name" value="MCP_transmembrane"/>
</dbReference>
<evidence type="ECO:0000256" key="6">
    <source>
        <dbReference type="ARBA" id="ARBA00022989"/>
    </source>
</evidence>
<protein>
    <submittedName>
        <fullName evidence="10">Uncharacterized protein</fullName>
    </submittedName>
</protein>
<sequence length="103" mass="11481">MLYFSHDRSSFISSLGGAVASTPLDVVRTRVMNQKKLKAPAQVSGNGAVCTSRIYSSTVDCLVQTVKSEGPLALYKGFIPTWLRLGPWNIIFFVTFEQLKKFY</sequence>
<dbReference type="PROSITE" id="PS50920">
    <property type="entry name" value="SOLCAR"/>
    <property type="match status" value="1"/>
</dbReference>
<organism evidence="10 11">
    <name type="scientific">Cherax quadricarinatus</name>
    <name type="common">Australian red claw crayfish</name>
    <dbReference type="NCBI Taxonomy" id="27406"/>
    <lineage>
        <taxon>Eukaryota</taxon>
        <taxon>Metazoa</taxon>
        <taxon>Ecdysozoa</taxon>
        <taxon>Arthropoda</taxon>
        <taxon>Crustacea</taxon>
        <taxon>Multicrustacea</taxon>
        <taxon>Malacostraca</taxon>
        <taxon>Eumalacostraca</taxon>
        <taxon>Eucarida</taxon>
        <taxon>Decapoda</taxon>
        <taxon>Pleocyemata</taxon>
        <taxon>Astacidea</taxon>
        <taxon>Parastacoidea</taxon>
        <taxon>Parastacidae</taxon>
        <taxon>Cherax</taxon>
    </lineage>
</organism>
<dbReference type="PANTHER" id="PTHR45618">
    <property type="entry name" value="MITOCHONDRIAL DICARBOXYLATE CARRIER-RELATED"/>
    <property type="match status" value="1"/>
</dbReference>
<keyword evidence="3 9" id="KW-0813">Transport</keyword>
<comment type="subcellular location">
    <subcellularLocation>
        <location evidence="1">Membrane</location>
        <topology evidence="1">Multi-pass membrane protein</topology>
    </subcellularLocation>
</comment>
<evidence type="ECO:0000256" key="7">
    <source>
        <dbReference type="ARBA" id="ARBA00023136"/>
    </source>
</evidence>
<proteinExistence type="inferred from homology"/>
<dbReference type="InterPro" id="IPR023395">
    <property type="entry name" value="MCP_dom_sf"/>
</dbReference>
<dbReference type="Proteomes" id="UP001445076">
    <property type="component" value="Unassembled WGS sequence"/>
</dbReference>
<evidence type="ECO:0000256" key="3">
    <source>
        <dbReference type="ARBA" id="ARBA00022448"/>
    </source>
</evidence>
<dbReference type="SUPFAM" id="SSF103506">
    <property type="entry name" value="Mitochondrial carrier"/>
    <property type="match status" value="1"/>
</dbReference>
<evidence type="ECO:0000256" key="5">
    <source>
        <dbReference type="ARBA" id="ARBA00022737"/>
    </source>
</evidence>
<dbReference type="AlphaFoldDB" id="A0AAW0W4N1"/>
<keyword evidence="4 8" id="KW-0812">Transmembrane</keyword>
<evidence type="ECO:0000313" key="10">
    <source>
        <dbReference type="EMBL" id="KAK8724389.1"/>
    </source>
</evidence>
<evidence type="ECO:0000313" key="11">
    <source>
        <dbReference type="Proteomes" id="UP001445076"/>
    </source>
</evidence>
<dbReference type="EMBL" id="JARKIK010000086">
    <property type="protein sequence ID" value="KAK8724389.1"/>
    <property type="molecule type" value="Genomic_DNA"/>
</dbReference>
<comment type="caution">
    <text evidence="10">The sequence shown here is derived from an EMBL/GenBank/DDBJ whole genome shotgun (WGS) entry which is preliminary data.</text>
</comment>
<keyword evidence="5" id="KW-0677">Repeat</keyword>
<keyword evidence="6" id="KW-1133">Transmembrane helix</keyword>
<comment type="similarity">
    <text evidence="2 9">Belongs to the mitochondrial carrier (TC 2.A.29) family.</text>
</comment>
<gene>
    <name evidence="10" type="ORF">OTU49_011369</name>
</gene>
<name>A0AAW0W4N1_CHEQU</name>
<reference evidence="10 11" key="1">
    <citation type="journal article" date="2024" name="BMC Genomics">
        <title>Genome assembly of redclaw crayfish (Cherax quadricarinatus) provides insights into its immune adaptation and hypoxia tolerance.</title>
        <authorList>
            <person name="Liu Z."/>
            <person name="Zheng J."/>
            <person name="Li H."/>
            <person name="Fang K."/>
            <person name="Wang S."/>
            <person name="He J."/>
            <person name="Zhou D."/>
            <person name="Weng S."/>
            <person name="Chi M."/>
            <person name="Gu Z."/>
            <person name="He J."/>
            <person name="Li F."/>
            <person name="Wang M."/>
        </authorList>
    </citation>
    <scope>NUCLEOTIDE SEQUENCE [LARGE SCALE GENOMIC DNA]</scope>
    <source>
        <strain evidence="10">ZL_2023a</strain>
    </source>
</reference>
<dbReference type="Gene3D" id="1.50.40.10">
    <property type="entry name" value="Mitochondrial carrier domain"/>
    <property type="match status" value="1"/>
</dbReference>